<proteinExistence type="predicted"/>
<keyword evidence="2" id="KW-0238">DNA-binding</keyword>
<comment type="caution">
    <text evidence="6">The sequence shown here is derived from an EMBL/GenBank/DDBJ whole genome shotgun (WGS) entry which is preliminary data.</text>
</comment>
<feature type="domain" description="HTH araC/xylS-type" evidence="5">
    <location>
        <begin position="1015"/>
        <end position="1113"/>
    </location>
</feature>
<dbReference type="InterPro" id="IPR011044">
    <property type="entry name" value="Quino_amine_DH_bsu"/>
</dbReference>
<dbReference type="InterPro" id="IPR020449">
    <property type="entry name" value="Tscrpt_reg_AraC-type_HTH"/>
</dbReference>
<gene>
    <name evidence="6" type="ORF">AB4566_10115</name>
</gene>
<dbReference type="SUPFAM" id="SSF63829">
    <property type="entry name" value="Calcium-dependent phosphotriesterase"/>
    <property type="match status" value="1"/>
</dbReference>
<evidence type="ECO:0000256" key="1">
    <source>
        <dbReference type="ARBA" id="ARBA00023015"/>
    </source>
</evidence>
<evidence type="ECO:0000313" key="7">
    <source>
        <dbReference type="Proteomes" id="UP001570417"/>
    </source>
</evidence>
<dbReference type="PRINTS" id="PR00032">
    <property type="entry name" value="HTHARAC"/>
</dbReference>
<dbReference type="PROSITE" id="PS00041">
    <property type="entry name" value="HTH_ARAC_FAMILY_1"/>
    <property type="match status" value="1"/>
</dbReference>
<protein>
    <submittedName>
        <fullName evidence="6">Helix-turn-helix domain-containing protein</fullName>
    </submittedName>
</protein>
<feature type="transmembrane region" description="Helical" evidence="4">
    <location>
        <begin position="714"/>
        <end position="738"/>
    </location>
</feature>
<accession>A0ABV4NB35</accession>
<dbReference type="PANTHER" id="PTHR43280">
    <property type="entry name" value="ARAC-FAMILY TRANSCRIPTIONAL REGULATOR"/>
    <property type="match status" value="1"/>
</dbReference>
<evidence type="ECO:0000256" key="3">
    <source>
        <dbReference type="ARBA" id="ARBA00023163"/>
    </source>
</evidence>
<dbReference type="Proteomes" id="UP001570417">
    <property type="component" value="Unassembled WGS sequence"/>
</dbReference>
<keyword evidence="4" id="KW-0812">Transmembrane</keyword>
<dbReference type="Gene3D" id="2.130.10.10">
    <property type="entry name" value="YVTN repeat-like/Quinoprotein amine dehydrogenase"/>
    <property type="match status" value="3"/>
</dbReference>
<evidence type="ECO:0000256" key="2">
    <source>
        <dbReference type="ARBA" id="ARBA00023125"/>
    </source>
</evidence>
<dbReference type="InterPro" id="IPR011110">
    <property type="entry name" value="Reg_prop"/>
</dbReference>
<dbReference type="InterPro" id="IPR009057">
    <property type="entry name" value="Homeodomain-like_sf"/>
</dbReference>
<dbReference type="Pfam" id="PF07494">
    <property type="entry name" value="Reg_prop"/>
    <property type="match status" value="1"/>
</dbReference>
<keyword evidence="3" id="KW-0804">Transcription</keyword>
<dbReference type="Pfam" id="PF12833">
    <property type="entry name" value="HTH_18"/>
    <property type="match status" value="1"/>
</dbReference>
<dbReference type="PANTHER" id="PTHR43280:SF28">
    <property type="entry name" value="HTH-TYPE TRANSCRIPTIONAL ACTIVATOR RHAS"/>
    <property type="match status" value="1"/>
</dbReference>
<evidence type="ECO:0000313" key="6">
    <source>
        <dbReference type="EMBL" id="MFA0568629.1"/>
    </source>
</evidence>
<name>A0ABV4NB35_9VIBR</name>
<keyword evidence="1" id="KW-0805">Transcription regulation</keyword>
<dbReference type="InterPro" id="IPR018062">
    <property type="entry name" value="HTH_AraC-typ_CS"/>
</dbReference>
<dbReference type="SUPFAM" id="SSF46689">
    <property type="entry name" value="Homeodomain-like"/>
    <property type="match status" value="1"/>
</dbReference>
<dbReference type="InterPro" id="IPR018060">
    <property type="entry name" value="HTH_AraC"/>
</dbReference>
<dbReference type="EMBL" id="JBFRUW010000030">
    <property type="protein sequence ID" value="MFA0568629.1"/>
    <property type="molecule type" value="Genomic_DNA"/>
</dbReference>
<sequence length="1115" mass="125330">MSTSFNAFALNTSPTVFYPLPIQVQGNFLAAKNLYLGEGGGLWIHDVHGKVQFYDGVNLLPRKGSLLPFSSDNIAFHKGEFWTFFDNEVYRHTPGQESALAFSLSPGSVITNIGTSNGYIWVTDDTNFYTYSVHSEGFETYSLLSLYQHNKRSDIQINDAIKVLSKWVLATSSGVYLSNEDEFNHISPSGKNYVEKLYFSSTRRELVIGTLKGIIIIKVGEGNQPIKKVRGSHVLSLAETSDAYWVGTEHGLFSYDFFSGDITRFKKSPNEDFALPGEKIYSLINDTYGGMWIATNNGIRYFSLFSKTFSRTPLKGKGMQSSDIIVNKLHVETPTSYWVASSSGVYFIEENSTPKLVYSGNVSDFYFNKNKMWLATDSGLVSIDKLTFERVMLPNNLRHLTIQNIAFSHDKTVWMTSGQDLYALNLVTGRLKNYGSDWLVDKYLPAKITELTASESESVYIGTDHGFYTFSNESIKFNKPSGRFGNIVDIVNAADGSQWFASSYGLYRMPFDGSFLEGVPLVEDNINPRCLISDTNGIWLGSSKGLSYYNLDGELLRHIGAPFGLVANEIAVGACSSFYDEGQKSMSLLLGSKHGVIKTLSAELLVSNPPQSRVLLSRISVDQETVSIGGKQVVLEPFTYGTSISFKLGVLPTPFIHSLEYRLSEKEPWTEFEGGLLTLEHLLPGSYTLQVRPIEDSHYHFDTIIQSFSVSEPWYFTRLAAFASLLLFIGIITICVFWRSRFVTYANKQLKAQVALKTDQLRHQSRILLATNQQLKKQLQVKNVLVESVADSLSTQVNEVVHQLPSWEGNPNQTPIINLKNGLEQLKNSPERASSSMFGCDIILIFESVLKAWQADLLKAGINLDIKVDTTYRHIELHYFNLDILFNSLISSIIKRSFKSQTMKVWIEEENEKLVITIIDNGSPLSKLSNSHLDNEANPIPDLNIEKLPLLIKQSGGDFEMFTSEAQNKVRLSWGIDFSTLQKVVASTLEQVTTDNVNASDLEVDKLSPEEEWKHKVYLLICEHYSDPEFGTAAAAKSLFMSERSLQRRFKSAYQRTFNEYLNEVRLEKACERLLAGVKISEVAFDSGFNDPSYFSQKFKHHFGVSPSKFSENSD</sequence>
<dbReference type="InterPro" id="IPR015943">
    <property type="entry name" value="WD40/YVTN_repeat-like_dom_sf"/>
</dbReference>
<keyword evidence="4" id="KW-1133">Transmembrane helix</keyword>
<organism evidence="6 7">
    <name type="scientific">Vibrio gallaecicus</name>
    <dbReference type="NCBI Taxonomy" id="552386"/>
    <lineage>
        <taxon>Bacteria</taxon>
        <taxon>Pseudomonadati</taxon>
        <taxon>Pseudomonadota</taxon>
        <taxon>Gammaproteobacteria</taxon>
        <taxon>Vibrionales</taxon>
        <taxon>Vibrionaceae</taxon>
        <taxon>Vibrio</taxon>
    </lineage>
</organism>
<evidence type="ECO:0000256" key="4">
    <source>
        <dbReference type="SAM" id="Phobius"/>
    </source>
</evidence>
<reference evidence="6 7" key="1">
    <citation type="journal article" date="2024" name="ISME J.">
        <title>Tailless and filamentous prophages are predominant in marine Vibrio.</title>
        <authorList>
            <person name="Steensen K."/>
            <person name="Seneca J."/>
            <person name="Bartlau N."/>
            <person name="Yu X.A."/>
            <person name="Hussain F.A."/>
            <person name="Polz M.F."/>
        </authorList>
    </citation>
    <scope>NUCLEOTIDE SEQUENCE [LARGE SCALE GENOMIC DNA]</scope>
    <source>
        <strain evidence="6 7">10N.222.51.A1</strain>
    </source>
</reference>
<keyword evidence="7" id="KW-1185">Reference proteome</keyword>
<keyword evidence="4" id="KW-0472">Membrane</keyword>
<evidence type="ECO:0000259" key="5">
    <source>
        <dbReference type="PROSITE" id="PS01124"/>
    </source>
</evidence>
<dbReference type="RefSeq" id="WP_372266055.1">
    <property type="nucleotide sequence ID" value="NZ_JBFRUW010000030.1"/>
</dbReference>
<dbReference type="SMART" id="SM00342">
    <property type="entry name" value="HTH_ARAC"/>
    <property type="match status" value="1"/>
</dbReference>
<dbReference type="PROSITE" id="PS01124">
    <property type="entry name" value="HTH_ARAC_FAMILY_2"/>
    <property type="match status" value="1"/>
</dbReference>
<dbReference type="SUPFAM" id="SSF50969">
    <property type="entry name" value="YVTN repeat-like/Quinoprotein amine dehydrogenase"/>
    <property type="match status" value="1"/>
</dbReference>
<dbReference type="Gene3D" id="1.10.10.60">
    <property type="entry name" value="Homeodomain-like"/>
    <property type="match status" value="1"/>
</dbReference>